<reference evidence="6 7" key="1">
    <citation type="submission" date="2022-05" db="EMBL/GenBank/DDBJ databases">
        <authorList>
            <consortium name="Genoscope - CEA"/>
            <person name="William W."/>
        </authorList>
    </citation>
    <scope>NUCLEOTIDE SEQUENCE [LARGE SCALE GENOMIC DNA]</scope>
</reference>
<proteinExistence type="predicted"/>
<dbReference type="Pfam" id="PF01388">
    <property type="entry name" value="ARID"/>
    <property type="match status" value="1"/>
</dbReference>
<feature type="region of interest" description="Disordered" evidence="4">
    <location>
        <begin position="958"/>
        <end position="1016"/>
    </location>
</feature>
<gene>
    <name evidence="6" type="ORF">PLOB_00048906</name>
</gene>
<accession>A0ABN8PVZ9</accession>
<evidence type="ECO:0000256" key="2">
    <source>
        <dbReference type="ARBA" id="ARBA00023163"/>
    </source>
</evidence>
<feature type="compositionally biased region" description="Polar residues" evidence="4">
    <location>
        <begin position="959"/>
        <end position="978"/>
    </location>
</feature>
<evidence type="ECO:0000259" key="5">
    <source>
        <dbReference type="PROSITE" id="PS51011"/>
    </source>
</evidence>
<dbReference type="CDD" id="cd16869">
    <property type="entry name" value="ARID_ARID5"/>
    <property type="match status" value="1"/>
</dbReference>
<evidence type="ECO:0000256" key="4">
    <source>
        <dbReference type="SAM" id="MobiDB-lite"/>
    </source>
</evidence>
<sequence>MSATSLMLELSLVDRSRKNGEWIGASCGRHSSYTFYRGFRLIADGVEKKFCLGEFYFVRNSTNQPICIAELQLVWHDASTDNQLASARLYFRPEDTPIGRLPNHGQDELLYADQKVVIKCHDMARWQDSGIQWNSGMIPLYESDFVCINDKYYLDSHYVDKERERQLKASESWKSGDQPRSLHILTFPAYCRYRALKRRLLAGACLAKAQLVALGGVLGNQTSQRVLFCRDSFHHPLLDKFELAGDNKAPVLKGRPRKKKNLHAAQNSVLKKKRLLAETQNHVTNAPAAKRCKISEQEEAARSDVSERVLERIKVPPVSPRAVQNNVPPPLVKPKVHVTSTKPSDVPNAVVSNAPLTNTKAPPPLIPSDRLKGVAVTTELSHEQADMKVNECSRTTPMQKQIYPTDAKLRKTDQLNNNNKINSALLVKSHLSDSIKPSLTSDPLKSVSSSSEIKTGNILNSSVRDNHGSTQAPAKSATNTSSAEHLRTRIPGVQAEALSSSSSTTRPVASTQGTVGTQLAVSVSPAVRTQPVASLPQTVSSAHTIGSKTYQHLAPSAESVSTSGKPNDGLGTDAVRARDSKENEGREFRLATEGKREYEKSQTEEAVAWKKKMKRLRMPGNVKDEEYEDEDEKYFMQTLRDFMRKNNQPLGKLPALGFKKVNLWTMYNTAQRFGGYDAVTSKRLWRRVYDSLGGSATITSAATYTRRHYERLLLPYERHIRSQLKKQIDEKKPTPVKKPAAKEAPNKVEKKEGLTVSANSTPKPSLCPNTEKAATVKQTEGGNLAKIQRSNAVVSSPPVSHVKVSVPSDAKETAVKTTDSVHPVLAVTTSVTSKPHEVPISSIKHHEPTTRKDEVKVTASQPLALRTTKRDVIPSEQFQATSNQQVSNYRVTMTSNEEACARTNTIYTKNAAAVGGNSNQPHHGAALQRVAHDGTPLSSQPKKIITPGRGREIIDLTSEDSPAQSQARSQSLSHVQPPQANPLEKPQVSRLVSERDTDGGRRHASKSHLRKEFNDGSLRYQLNNDVQCSREMSPVCDKQVYSSKSQVKPKIPTSSAVTWVDSMERRYAHSPSSDSVDEHFAEWRRRQTNIPAQNVSHQREPGHPDRNMLRYNYIKEEICPPDCSCLLSASRKNDISSLPPPPKPKKEHYEEDVPFPGMTLYPGRWSPTMIAADHPDLYFSSHPPHLPSPQDTLASHMCTASRIFIPTAQIFSPPYHLGLPPMGGAPLITGTDDQLHIHPHLLMGSSYPCTSNARTPDGTPYLYSFT</sequence>
<evidence type="ECO:0000256" key="3">
    <source>
        <dbReference type="ARBA" id="ARBA00023242"/>
    </source>
</evidence>
<feature type="region of interest" description="Disordered" evidence="4">
    <location>
        <begin position="552"/>
        <end position="588"/>
    </location>
</feature>
<dbReference type="InterPro" id="IPR051232">
    <property type="entry name" value="ARID/SWI1_ChromRemod"/>
</dbReference>
<keyword evidence="7" id="KW-1185">Reference proteome</keyword>
<feature type="region of interest" description="Disordered" evidence="4">
    <location>
        <begin position="437"/>
        <end position="515"/>
    </location>
</feature>
<dbReference type="Proteomes" id="UP001159405">
    <property type="component" value="Unassembled WGS sequence"/>
</dbReference>
<keyword evidence="3" id="KW-0539">Nucleus</keyword>
<feature type="domain" description="ARID" evidence="5">
    <location>
        <begin position="629"/>
        <end position="721"/>
    </location>
</feature>
<dbReference type="SMART" id="SM01014">
    <property type="entry name" value="ARID"/>
    <property type="match status" value="1"/>
</dbReference>
<feature type="region of interest" description="Disordered" evidence="4">
    <location>
        <begin position="727"/>
        <end position="769"/>
    </location>
</feature>
<dbReference type="Gene3D" id="2.30.30.490">
    <property type="match status" value="1"/>
</dbReference>
<evidence type="ECO:0000256" key="1">
    <source>
        <dbReference type="ARBA" id="ARBA00023015"/>
    </source>
</evidence>
<evidence type="ECO:0000313" key="6">
    <source>
        <dbReference type="EMBL" id="CAH3152000.1"/>
    </source>
</evidence>
<dbReference type="PANTHER" id="PTHR13964:SF44">
    <property type="entry name" value="ARID DOMAIN-CONTAINING PROTEIN"/>
    <property type="match status" value="1"/>
</dbReference>
<dbReference type="PROSITE" id="PS51011">
    <property type="entry name" value="ARID"/>
    <property type="match status" value="1"/>
</dbReference>
<feature type="compositionally biased region" description="Basic and acidic residues" evidence="4">
    <location>
        <begin position="575"/>
        <end position="588"/>
    </location>
</feature>
<dbReference type="Gene3D" id="1.10.150.60">
    <property type="entry name" value="ARID DNA-binding domain"/>
    <property type="match status" value="1"/>
</dbReference>
<feature type="compositionally biased region" description="Polar residues" evidence="4">
    <location>
        <begin position="437"/>
        <end position="483"/>
    </location>
</feature>
<feature type="region of interest" description="Disordered" evidence="4">
    <location>
        <begin position="320"/>
        <end position="364"/>
    </location>
</feature>
<dbReference type="SUPFAM" id="SSF46774">
    <property type="entry name" value="ARID-like"/>
    <property type="match status" value="1"/>
</dbReference>
<evidence type="ECO:0000313" key="7">
    <source>
        <dbReference type="Proteomes" id="UP001159405"/>
    </source>
</evidence>
<dbReference type="SMART" id="SM00501">
    <property type="entry name" value="BRIGHT"/>
    <property type="match status" value="1"/>
</dbReference>
<keyword evidence="2" id="KW-0804">Transcription</keyword>
<keyword evidence="1" id="KW-0805">Transcription regulation</keyword>
<comment type="caution">
    <text evidence="6">The sequence shown here is derived from an EMBL/GenBank/DDBJ whole genome shotgun (WGS) entry which is preliminary data.</text>
</comment>
<feature type="compositionally biased region" description="Basic and acidic residues" evidence="4">
    <location>
        <begin position="992"/>
        <end position="1001"/>
    </location>
</feature>
<feature type="compositionally biased region" description="Polar residues" evidence="4">
    <location>
        <begin position="350"/>
        <end position="360"/>
    </location>
</feature>
<dbReference type="InterPro" id="IPR043151">
    <property type="entry name" value="BAH_sf"/>
</dbReference>
<organism evidence="6 7">
    <name type="scientific">Porites lobata</name>
    <dbReference type="NCBI Taxonomy" id="104759"/>
    <lineage>
        <taxon>Eukaryota</taxon>
        <taxon>Metazoa</taxon>
        <taxon>Cnidaria</taxon>
        <taxon>Anthozoa</taxon>
        <taxon>Hexacorallia</taxon>
        <taxon>Scleractinia</taxon>
        <taxon>Fungiina</taxon>
        <taxon>Poritidae</taxon>
        <taxon>Porites</taxon>
    </lineage>
</organism>
<name>A0ABN8PVZ9_9CNID</name>
<dbReference type="EMBL" id="CALNXK010000092">
    <property type="protein sequence ID" value="CAH3152000.1"/>
    <property type="molecule type" value="Genomic_DNA"/>
</dbReference>
<dbReference type="InterPro" id="IPR001606">
    <property type="entry name" value="ARID_dom"/>
</dbReference>
<feature type="compositionally biased region" description="Basic and acidic residues" evidence="4">
    <location>
        <begin position="740"/>
        <end position="753"/>
    </location>
</feature>
<dbReference type="PANTHER" id="PTHR13964">
    <property type="entry name" value="RBP-RELATED"/>
    <property type="match status" value="1"/>
</dbReference>
<protein>
    <recommendedName>
        <fullName evidence="5">ARID domain-containing protein</fullName>
    </recommendedName>
</protein>
<dbReference type="InterPro" id="IPR036431">
    <property type="entry name" value="ARID_dom_sf"/>
</dbReference>
<feature type="compositionally biased region" description="Polar residues" evidence="4">
    <location>
        <begin position="506"/>
        <end position="515"/>
    </location>
</feature>